<feature type="chain" id="PRO_5003778633" evidence="1">
    <location>
        <begin position="21"/>
        <end position="121"/>
    </location>
</feature>
<dbReference type="GeneID" id="24100340"/>
<keyword evidence="1" id="KW-0732">Signal</keyword>
<protein>
    <submittedName>
        <fullName evidence="2">Uncharacterized protein</fullName>
    </submittedName>
</protein>
<gene>
    <name evidence="2" type="ORF">FIBRA_07646</name>
</gene>
<dbReference type="AlphaFoldDB" id="J4H4R1"/>
<dbReference type="EMBL" id="HE797190">
    <property type="protein sequence ID" value="CCM05429.1"/>
    <property type="molecule type" value="Genomic_DNA"/>
</dbReference>
<dbReference type="HOGENOM" id="CLU_2038113_0_0_1"/>
<evidence type="ECO:0000313" key="3">
    <source>
        <dbReference type="Proteomes" id="UP000006352"/>
    </source>
</evidence>
<dbReference type="Proteomes" id="UP000006352">
    <property type="component" value="Unassembled WGS sequence"/>
</dbReference>
<accession>J4H4R1</accession>
<evidence type="ECO:0000313" key="2">
    <source>
        <dbReference type="EMBL" id="CCM05429.1"/>
    </source>
</evidence>
<sequence length="121" mass="12647">MKSFLSVFIFASFAVTMVSAADYAAYFYPNYDCSGEATLDCVGDIGQCCNAPSGPNSNSVYIEYVGSGSFGSLNWAISAVPGCSQIVQFDTQYTGSGPFGTGCYNAHDASVGSVAYYAPEP</sequence>
<dbReference type="RefSeq" id="XP_012184712.1">
    <property type="nucleotide sequence ID" value="XM_012329322.1"/>
</dbReference>
<keyword evidence="3" id="KW-1185">Reference proteome</keyword>
<reference evidence="2 3" key="1">
    <citation type="journal article" date="2012" name="Appl. Environ. Microbiol.">
        <title>Short-read sequencing for genomic analysis of the brown rot fungus Fibroporia radiculosa.</title>
        <authorList>
            <person name="Tang J.D."/>
            <person name="Perkins A.D."/>
            <person name="Sonstegard T.S."/>
            <person name="Schroeder S.G."/>
            <person name="Burgess S.C."/>
            <person name="Diehl S.V."/>
        </authorList>
    </citation>
    <scope>NUCLEOTIDE SEQUENCE [LARGE SCALE GENOMIC DNA]</scope>
    <source>
        <strain evidence="2 3">TFFH 294</strain>
    </source>
</reference>
<name>J4H4R1_9APHY</name>
<dbReference type="InParanoid" id="J4H4R1"/>
<proteinExistence type="predicted"/>
<feature type="signal peptide" evidence="1">
    <location>
        <begin position="1"/>
        <end position="20"/>
    </location>
</feature>
<organism evidence="2 3">
    <name type="scientific">Fibroporia radiculosa</name>
    <dbReference type="NCBI Taxonomy" id="599839"/>
    <lineage>
        <taxon>Eukaryota</taxon>
        <taxon>Fungi</taxon>
        <taxon>Dikarya</taxon>
        <taxon>Basidiomycota</taxon>
        <taxon>Agaricomycotina</taxon>
        <taxon>Agaricomycetes</taxon>
        <taxon>Polyporales</taxon>
        <taxon>Fibroporiaceae</taxon>
        <taxon>Fibroporia</taxon>
    </lineage>
</organism>
<evidence type="ECO:0000256" key="1">
    <source>
        <dbReference type="SAM" id="SignalP"/>
    </source>
</evidence>